<dbReference type="Proteomes" id="UP001060919">
    <property type="component" value="Chromosome"/>
</dbReference>
<evidence type="ECO:0000313" key="2">
    <source>
        <dbReference type="Proteomes" id="UP001060919"/>
    </source>
</evidence>
<proteinExistence type="predicted"/>
<keyword evidence="2" id="KW-1185">Reference proteome</keyword>
<accession>A0A915YBM3</accession>
<dbReference type="AlphaFoldDB" id="A0A915YBM3"/>
<gene>
    <name evidence="1" type="ORF">AsAng_0008020</name>
</gene>
<evidence type="ECO:0000313" key="1">
    <source>
        <dbReference type="EMBL" id="BDS10095.1"/>
    </source>
</evidence>
<dbReference type="RefSeq" id="WP_264791432.1">
    <property type="nucleotide sequence ID" value="NZ_AP026867.1"/>
</dbReference>
<dbReference type="KEGG" id="aup:AsAng_0008020"/>
<protein>
    <submittedName>
        <fullName evidence="1">Uncharacterized protein</fullName>
    </submittedName>
</protein>
<reference evidence="1" key="1">
    <citation type="submission" date="2022-09" db="EMBL/GenBank/DDBJ databases">
        <title>Aureispira anguillicida sp. nov., isolated from Leptocephalus of Japanese eel Anguilla japonica.</title>
        <authorList>
            <person name="Yuasa K."/>
            <person name="Mekata T."/>
            <person name="Ikunari K."/>
        </authorList>
    </citation>
    <scope>NUCLEOTIDE SEQUENCE</scope>
    <source>
        <strain evidence="1">EL160426</strain>
    </source>
</reference>
<name>A0A915YBM3_9BACT</name>
<sequence length="85" mass="9629">MKAIQKYWWVLALVLVLLFLLLVSKASNDKKGTKGAKNSNDQGCKEISWADFKGKKQYYYNENGGNWTLAHAQVLDEGYCEHTGT</sequence>
<dbReference type="EMBL" id="AP026867">
    <property type="protein sequence ID" value="BDS10095.1"/>
    <property type="molecule type" value="Genomic_DNA"/>
</dbReference>
<organism evidence="1 2">
    <name type="scientific">Aureispira anguillae</name>
    <dbReference type="NCBI Taxonomy" id="2864201"/>
    <lineage>
        <taxon>Bacteria</taxon>
        <taxon>Pseudomonadati</taxon>
        <taxon>Bacteroidota</taxon>
        <taxon>Saprospiria</taxon>
        <taxon>Saprospirales</taxon>
        <taxon>Saprospiraceae</taxon>
        <taxon>Aureispira</taxon>
    </lineage>
</organism>